<accession>A0AAQ3NQR2</accession>
<dbReference type="Proteomes" id="UP001374535">
    <property type="component" value="Chromosome 4"/>
</dbReference>
<dbReference type="GO" id="GO:0003723">
    <property type="term" value="F:RNA binding"/>
    <property type="evidence" value="ECO:0007669"/>
    <property type="project" value="InterPro"/>
</dbReference>
<dbReference type="Gene3D" id="3.90.730.10">
    <property type="entry name" value="Ribonuclease T2-like"/>
    <property type="match status" value="1"/>
</dbReference>
<name>A0AAQ3NQR2_VIGMU</name>
<dbReference type="Pfam" id="PF00445">
    <property type="entry name" value="Ribonuclease_T2"/>
    <property type="match status" value="1"/>
</dbReference>
<evidence type="ECO:0000313" key="5">
    <source>
        <dbReference type="Proteomes" id="UP001374535"/>
    </source>
</evidence>
<dbReference type="GO" id="GO:0033897">
    <property type="term" value="F:ribonuclease T2 activity"/>
    <property type="evidence" value="ECO:0007669"/>
    <property type="project" value="InterPro"/>
</dbReference>
<keyword evidence="5" id="KW-1185">Reference proteome</keyword>
<protein>
    <submittedName>
        <fullName evidence="4">Uncharacterized protein</fullName>
    </submittedName>
</protein>
<feature type="chain" id="PRO_5042913792" evidence="3">
    <location>
        <begin position="18"/>
        <end position="234"/>
    </location>
</feature>
<feature type="signal peptide" evidence="3">
    <location>
        <begin position="1"/>
        <end position="17"/>
    </location>
</feature>
<gene>
    <name evidence="4" type="ORF">V8G54_012112</name>
</gene>
<dbReference type="GO" id="GO:0005576">
    <property type="term" value="C:extracellular region"/>
    <property type="evidence" value="ECO:0007669"/>
    <property type="project" value="TreeGrafter"/>
</dbReference>
<comment type="similarity">
    <text evidence="1 2">Belongs to the RNase T2 family.</text>
</comment>
<keyword evidence="3" id="KW-0732">Signal</keyword>
<reference evidence="4 5" key="1">
    <citation type="journal article" date="2023" name="Life. Sci Alliance">
        <title>Evolutionary insights into 3D genome organization and epigenetic landscape of Vigna mungo.</title>
        <authorList>
            <person name="Junaid A."/>
            <person name="Singh B."/>
            <person name="Bhatia S."/>
        </authorList>
    </citation>
    <scope>NUCLEOTIDE SEQUENCE [LARGE SCALE GENOMIC DNA]</scope>
    <source>
        <strain evidence="4">Urdbean</strain>
    </source>
</reference>
<dbReference type="PANTHER" id="PTHR11240:SF22">
    <property type="entry name" value="RIBONUCLEASE T2"/>
    <property type="match status" value="1"/>
</dbReference>
<evidence type="ECO:0000313" key="4">
    <source>
        <dbReference type="EMBL" id="WVZ14546.1"/>
    </source>
</evidence>
<sequence>MIKFFLIFLFLVLNNEAQNFKTNLYDYLELALRWPNSYCVTHEGGCRETVPQYFTISSLRPRKREGPDMQYCPTPITLPNNTESMFKGGYCLGLENNRDAIYTIVLQKPKCMKAREQWKKFGSCYNMMPDDYFTNALNNRKRNDLKRILTSAGIVANGNSYPTHRVLGSFRRALGVNVNIVCEPDRSGNFYLAEVHQCVDVSGTVPIDCENKARGCEDDPIFPYAGFQPDQNLN</sequence>
<evidence type="ECO:0000256" key="3">
    <source>
        <dbReference type="SAM" id="SignalP"/>
    </source>
</evidence>
<dbReference type="SUPFAM" id="SSF55895">
    <property type="entry name" value="Ribonuclease Rh-like"/>
    <property type="match status" value="1"/>
</dbReference>
<dbReference type="PANTHER" id="PTHR11240">
    <property type="entry name" value="RIBONUCLEASE T2"/>
    <property type="match status" value="1"/>
</dbReference>
<dbReference type="GO" id="GO:0006401">
    <property type="term" value="P:RNA catabolic process"/>
    <property type="evidence" value="ECO:0007669"/>
    <property type="project" value="TreeGrafter"/>
</dbReference>
<dbReference type="AlphaFoldDB" id="A0AAQ3NQR2"/>
<dbReference type="InterPro" id="IPR036430">
    <property type="entry name" value="RNase_T2-like_sf"/>
</dbReference>
<organism evidence="4 5">
    <name type="scientific">Vigna mungo</name>
    <name type="common">Black gram</name>
    <name type="synonym">Phaseolus mungo</name>
    <dbReference type="NCBI Taxonomy" id="3915"/>
    <lineage>
        <taxon>Eukaryota</taxon>
        <taxon>Viridiplantae</taxon>
        <taxon>Streptophyta</taxon>
        <taxon>Embryophyta</taxon>
        <taxon>Tracheophyta</taxon>
        <taxon>Spermatophyta</taxon>
        <taxon>Magnoliopsida</taxon>
        <taxon>eudicotyledons</taxon>
        <taxon>Gunneridae</taxon>
        <taxon>Pentapetalae</taxon>
        <taxon>rosids</taxon>
        <taxon>fabids</taxon>
        <taxon>Fabales</taxon>
        <taxon>Fabaceae</taxon>
        <taxon>Papilionoideae</taxon>
        <taxon>50 kb inversion clade</taxon>
        <taxon>NPAAA clade</taxon>
        <taxon>indigoferoid/millettioid clade</taxon>
        <taxon>Phaseoleae</taxon>
        <taxon>Vigna</taxon>
    </lineage>
</organism>
<proteinExistence type="inferred from homology"/>
<evidence type="ECO:0000256" key="1">
    <source>
        <dbReference type="ARBA" id="ARBA00007469"/>
    </source>
</evidence>
<evidence type="ECO:0000256" key="2">
    <source>
        <dbReference type="RuleBase" id="RU004328"/>
    </source>
</evidence>
<dbReference type="EMBL" id="CP144697">
    <property type="protein sequence ID" value="WVZ14546.1"/>
    <property type="molecule type" value="Genomic_DNA"/>
</dbReference>
<dbReference type="InterPro" id="IPR001568">
    <property type="entry name" value="RNase_T2-like"/>
</dbReference>